<dbReference type="SMART" id="SM00387">
    <property type="entry name" value="HATPase_c"/>
    <property type="match status" value="1"/>
</dbReference>
<evidence type="ECO:0000259" key="5">
    <source>
        <dbReference type="PROSITE" id="PS50109"/>
    </source>
</evidence>
<evidence type="ECO:0000256" key="3">
    <source>
        <dbReference type="ARBA" id="ARBA00022553"/>
    </source>
</evidence>
<dbReference type="InterPro" id="IPR036097">
    <property type="entry name" value="HisK_dim/P_sf"/>
</dbReference>
<dbReference type="InterPro" id="IPR000014">
    <property type="entry name" value="PAS"/>
</dbReference>
<dbReference type="InterPro" id="IPR004358">
    <property type="entry name" value="Sig_transdc_His_kin-like_C"/>
</dbReference>
<sequence>MVCDACCAKLNEFTAGATTLVANGTPREPVPQAIRQSLVSSSIKPMGERIAQFEWGHTSLGPLPRWPASLRIAVDMMHLSPFPCAVVWGPDLCVVHNDGYRALRAVTHDALGKTFDALWHDVWPAVGPWVFNVLEGRSSFVEDPPLRIVRGEGAEPLWCAFGYAPLHDELGNVAGFLHTVIETTASVEAHRHWREQAQGFERQVERHVAEREQFWQLSRDAIMTITPELKLHAANPAWHRILGWPQEQVQDIPILELVHPADRVEVQVAVSGLLQDSHAEQIETRLRHRDGHYHWFCWSARFDGSLLNVVGRDITAEREEAARQSEALMRSSERMEVVGQLAGGMGHEMNNLLSGIGGSLELLQRRLQDGRLERVEAYVEVARDSVQRAMELTHRLLAFSRHQPLAPGPLNFNRQLRQSEPLLLQALGAEMRLHWQLDVAHWAVNLDVRQLENALINLCANAREACLAQGNVTISSVNERLTAFFPDEGGLPPGDYVALHVEDDGHGMAAVDIPRAFEPFFTTKPVGRGSGLGLSMVYGFVGQSGGYAWIESTQGKGTKVSMLFPRCHEPVPDEVTPAPRPQRMARGERLLLVDDELNLRAVMREYLTERGFNVTDVGDANTALDRFRHGGPFDLVITDIGLPGGFSGRQVAKAMRMQLEQQKILFITGYADQPIEAQLLGQPGTALMNKPFSLADLADEAIRVLDE</sequence>
<evidence type="ECO:0000259" key="6">
    <source>
        <dbReference type="PROSITE" id="PS50110"/>
    </source>
</evidence>
<dbReference type="EMBL" id="CP000926">
    <property type="protein sequence ID" value="ABY98404.1"/>
    <property type="molecule type" value="Genomic_DNA"/>
</dbReference>
<name>B0KRP0_PSEPG</name>
<dbReference type="InterPro" id="IPR011006">
    <property type="entry name" value="CheY-like_superfamily"/>
</dbReference>
<keyword evidence="3 4" id="KW-0597">Phosphoprotein</keyword>
<feature type="domain" description="Response regulatory" evidence="6">
    <location>
        <begin position="589"/>
        <end position="705"/>
    </location>
</feature>
<proteinExistence type="predicted"/>
<dbReference type="KEGG" id="ppg:PputGB1_2505"/>
<feature type="domain" description="Histidine kinase" evidence="5">
    <location>
        <begin position="344"/>
        <end position="568"/>
    </location>
</feature>
<keyword evidence="8" id="KW-0808">Transferase</keyword>
<dbReference type="SMART" id="SM00091">
    <property type="entry name" value="PAS"/>
    <property type="match status" value="1"/>
</dbReference>
<dbReference type="Gene3D" id="3.30.565.10">
    <property type="entry name" value="Histidine kinase-like ATPase, C-terminal domain"/>
    <property type="match status" value="1"/>
</dbReference>
<dbReference type="RefSeq" id="WP_012272146.1">
    <property type="nucleotide sequence ID" value="NC_010322.1"/>
</dbReference>
<dbReference type="InterPro" id="IPR035965">
    <property type="entry name" value="PAS-like_dom_sf"/>
</dbReference>
<dbReference type="InterPro" id="IPR001789">
    <property type="entry name" value="Sig_transdc_resp-reg_receiver"/>
</dbReference>
<dbReference type="HOGENOM" id="CLU_000445_114_51_6"/>
<evidence type="ECO:0000313" key="9">
    <source>
        <dbReference type="Proteomes" id="UP000002157"/>
    </source>
</evidence>
<dbReference type="Pfam" id="PF00072">
    <property type="entry name" value="Response_reg"/>
    <property type="match status" value="1"/>
</dbReference>
<dbReference type="InterPro" id="IPR005467">
    <property type="entry name" value="His_kinase_dom"/>
</dbReference>
<dbReference type="NCBIfam" id="TIGR00229">
    <property type="entry name" value="sensory_box"/>
    <property type="match status" value="1"/>
</dbReference>
<dbReference type="SMART" id="SM00388">
    <property type="entry name" value="HisKA"/>
    <property type="match status" value="1"/>
</dbReference>
<feature type="modified residue" description="4-aspartylphosphate" evidence="4">
    <location>
        <position position="639"/>
    </location>
</feature>
<dbReference type="PROSITE" id="PS50110">
    <property type="entry name" value="RESPONSE_REGULATORY"/>
    <property type="match status" value="1"/>
</dbReference>
<dbReference type="AlphaFoldDB" id="B0KRP0"/>
<dbReference type="InterPro" id="IPR003661">
    <property type="entry name" value="HisK_dim/P_dom"/>
</dbReference>
<dbReference type="SMART" id="SM00448">
    <property type="entry name" value="REC"/>
    <property type="match status" value="1"/>
</dbReference>
<dbReference type="Gene3D" id="3.40.50.2300">
    <property type="match status" value="1"/>
</dbReference>
<dbReference type="SUPFAM" id="SSF52172">
    <property type="entry name" value="CheY-like"/>
    <property type="match status" value="1"/>
</dbReference>
<evidence type="ECO:0000256" key="4">
    <source>
        <dbReference type="PROSITE-ProRule" id="PRU00169"/>
    </source>
</evidence>
<evidence type="ECO:0000256" key="2">
    <source>
        <dbReference type="ARBA" id="ARBA00012438"/>
    </source>
</evidence>
<evidence type="ECO:0000259" key="7">
    <source>
        <dbReference type="PROSITE" id="PS50112"/>
    </source>
</evidence>
<dbReference type="Gene3D" id="3.30.450.20">
    <property type="entry name" value="PAS domain"/>
    <property type="match status" value="2"/>
</dbReference>
<feature type="domain" description="PAS" evidence="7">
    <location>
        <begin position="235"/>
        <end position="277"/>
    </location>
</feature>
<protein>
    <recommendedName>
        <fullName evidence="2">histidine kinase</fullName>
        <ecNumber evidence="2">2.7.13.3</ecNumber>
    </recommendedName>
</protein>
<accession>B0KRP0</accession>
<evidence type="ECO:0000256" key="1">
    <source>
        <dbReference type="ARBA" id="ARBA00000085"/>
    </source>
</evidence>
<comment type="catalytic activity">
    <reaction evidence="1">
        <text>ATP + protein L-histidine = ADP + protein N-phospho-L-histidine.</text>
        <dbReference type="EC" id="2.7.13.3"/>
    </reaction>
</comment>
<evidence type="ECO:0000313" key="8">
    <source>
        <dbReference type="EMBL" id="ABY98404.1"/>
    </source>
</evidence>
<dbReference type="CDD" id="cd00130">
    <property type="entry name" value="PAS"/>
    <property type="match status" value="1"/>
</dbReference>
<dbReference type="Pfam" id="PF08447">
    <property type="entry name" value="PAS_3"/>
    <property type="match status" value="1"/>
</dbReference>
<dbReference type="Pfam" id="PF02518">
    <property type="entry name" value="HATPase_c"/>
    <property type="match status" value="1"/>
</dbReference>
<keyword evidence="8" id="KW-0418">Kinase</keyword>
<dbReference type="SUPFAM" id="SSF47384">
    <property type="entry name" value="Homodimeric domain of signal transducing histidine kinase"/>
    <property type="match status" value="1"/>
</dbReference>
<dbReference type="Pfam" id="PF00512">
    <property type="entry name" value="HisKA"/>
    <property type="match status" value="1"/>
</dbReference>
<organism evidence="8 9">
    <name type="scientific">Pseudomonas putida (strain GB-1)</name>
    <dbReference type="NCBI Taxonomy" id="76869"/>
    <lineage>
        <taxon>Bacteria</taxon>
        <taxon>Pseudomonadati</taxon>
        <taxon>Pseudomonadota</taxon>
        <taxon>Gammaproteobacteria</taxon>
        <taxon>Pseudomonadales</taxon>
        <taxon>Pseudomonadaceae</taxon>
        <taxon>Pseudomonas</taxon>
    </lineage>
</organism>
<gene>
    <name evidence="8" type="ordered locus">PputGB1_2505</name>
</gene>
<dbReference type="PANTHER" id="PTHR43065">
    <property type="entry name" value="SENSOR HISTIDINE KINASE"/>
    <property type="match status" value="1"/>
</dbReference>
<dbReference type="eggNOG" id="COG4191">
    <property type="taxonomic scope" value="Bacteria"/>
</dbReference>
<dbReference type="SUPFAM" id="SSF55874">
    <property type="entry name" value="ATPase domain of HSP90 chaperone/DNA topoisomerase II/histidine kinase"/>
    <property type="match status" value="1"/>
</dbReference>
<reference evidence="8 9" key="1">
    <citation type="submission" date="2008-01" db="EMBL/GenBank/DDBJ databases">
        <title>Complete sequence of Pseudomonas putida GB-1.</title>
        <authorList>
            <consortium name="US DOE Joint Genome Institute"/>
            <person name="Copeland A."/>
            <person name="Lucas S."/>
            <person name="Lapidus A."/>
            <person name="Barry K."/>
            <person name="Glavina del Rio T."/>
            <person name="Dalin E."/>
            <person name="Tice H."/>
            <person name="Pitluck S."/>
            <person name="Bruce D."/>
            <person name="Goodwin L."/>
            <person name="Chertkov O."/>
            <person name="Brettin T."/>
            <person name="Detter J.C."/>
            <person name="Han C."/>
            <person name="Kuske C.R."/>
            <person name="Schmutz J."/>
            <person name="Larimer F."/>
            <person name="Land M."/>
            <person name="Hauser L."/>
            <person name="Kyrpides N."/>
            <person name="Kim E."/>
            <person name="McCarthy J.K."/>
            <person name="Richardson P."/>
        </authorList>
    </citation>
    <scope>NUCLEOTIDE SEQUENCE [LARGE SCALE GENOMIC DNA]</scope>
    <source>
        <strain evidence="8 9">GB-1</strain>
    </source>
</reference>
<dbReference type="GO" id="GO:0000155">
    <property type="term" value="F:phosphorelay sensor kinase activity"/>
    <property type="evidence" value="ECO:0007669"/>
    <property type="project" value="InterPro"/>
</dbReference>
<dbReference type="InterPro" id="IPR036890">
    <property type="entry name" value="HATPase_C_sf"/>
</dbReference>
<dbReference type="PROSITE" id="PS50109">
    <property type="entry name" value="HIS_KIN"/>
    <property type="match status" value="1"/>
</dbReference>
<dbReference type="PRINTS" id="PR00344">
    <property type="entry name" value="BCTRLSENSOR"/>
</dbReference>
<dbReference type="InterPro" id="IPR013655">
    <property type="entry name" value="PAS_fold_3"/>
</dbReference>
<dbReference type="PROSITE" id="PS50112">
    <property type="entry name" value="PAS"/>
    <property type="match status" value="1"/>
</dbReference>
<dbReference type="PANTHER" id="PTHR43065:SF42">
    <property type="entry name" value="TWO-COMPONENT SENSOR PPRA"/>
    <property type="match status" value="1"/>
</dbReference>
<dbReference type="InterPro" id="IPR003594">
    <property type="entry name" value="HATPase_dom"/>
</dbReference>
<dbReference type="Gene3D" id="1.10.287.130">
    <property type="match status" value="1"/>
</dbReference>
<dbReference type="Proteomes" id="UP000002157">
    <property type="component" value="Chromosome"/>
</dbReference>
<dbReference type="CDD" id="cd00082">
    <property type="entry name" value="HisKA"/>
    <property type="match status" value="1"/>
</dbReference>
<dbReference type="SUPFAM" id="SSF55785">
    <property type="entry name" value="PYP-like sensor domain (PAS domain)"/>
    <property type="match status" value="1"/>
</dbReference>
<dbReference type="EC" id="2.7.13.3" evidence="2"/>